<evidence type="ECO:0000256" key="7">
    <source>
        <dbReference type="PIRSR" id="PIRSR602401-1"/>
    </source>
</evidence>
<keyword evidence="9" id="KW-0732">Signal</keyword>
<dbReference type="GO" id="GO:0020037">
    <property type="term" value="F:heme binding"/>
    <property type="evidence" value="ECO:0007669"/>
    <property type="project" value="InterPro"/>
</dbReference>
<keyword evidence="3 7" id="KW-0479">Metal-binding</keyword>
<accession>A0A288UK13</accession>
<dbReference type="GO" id="GO:0005737">
    <property type="term" value="C:cytoplasm"/>
    <property type="evidence" value="ECO:0007669"/>
    <property type="project" value="TreeGrafter"/>
</dbReference>
<dbReference type="RefSeq" id="XP_050725907.1">
    <property type="nucleotide sequence ID" value="XM_050869950.1"/>
</dbReference>
<evidence type="ECO:0000256" key="2">
    <source>
        <dbReference type="ARBA" id="ARBA00010617"/>
    </source>
</evidence>
<dbReference type="GO" id="GO:0006805">
    <property type="term" value="P:xenobiotic metabolic process"/>
    <property type="evidence" value="ECO:0007669"/>
    <property type="project" value="TreeGrafter"/>
</dbReference>
<evidence type="ECO:0000256" key="9">
    <source>
        <dbReference type="SAM" id="SignalP"/>
    </source>
</evidence>
<feature type="chain" id="PRO_5013330201" evidence="9">
    <location>
        <begin position="21"/>
        <end position="491"/>
    </location>
</feature>
<dbReference type="OrthoDB" id="1055148at2759"/>
<feature type="signal peptide" evidence="9">
    <location>
        <begin position="1"/>
        <end position="20"/>
    </location>
</feature>
<dbReference type="GeneID" id="127003389"/>
<keyword evidence="4 8" id="KW-0560">Oxidoreductase</keyword>
<keyword evidence="7 8" id="KW-0349">Heme</keyword>
<dbReference type="InterPro" id="IPR050182">
    <property type="entry name" value="Cytochrome_P450_fam2"/>
</dbReference>
<dbReference type="PANTHER" id="PTHR24300">
    <property type="entry name" value="CYTOCHROME P450 508A4-RELATED"/>
    <property type="match status" value="1"/>
</dbReference>
<comment type="cofactor">
    <cofactor evidence="1 7">
        <name>heme</name>
        <dbReference type="ChEBI" id="CHEBI:30413"/>
    </cofactor>
</comment>
<evidence type="ECO:0000256" key="5">
    <source>
        <dbReference type="ARBA" id="ARBA00023004"/>
    </source>
</evidence>
<comment type="similarity">
    <text evidence="2 8">Belongs to the cytochrome P450 family.</text>
</comment>
<reference evidence="10" key="1">
    <citation type="submission" date="2016-09" db="EMBL/GenBank/DDBJ databases">
        <authorList>
            <person name="Capua I."/>
            <person name="De Benedictis P."/>
            <person name="Joannis T."/>
            <person name="Lombin L.H."/>
            <person name="Cattoli G."/>
        </authorList>
    </citation>
    <scope>NUCLEOTIDE SEQUENCE</scope>
    <source>
        <strain evidence="10">DN</strain>
    </source>
</reference>
<dbReference type="PRINTS" id="PR00385">
    <property type="entry name" value="P450"/>
</dbReference>
<dbReference type="PROSITE" id="PS00086">
    <property type="entry name" value="CYTOCHROME_P450"/>
    <property type="match status" value="1"/>
</dbReference>
<organism evidence="10">
    <name type="scientific">Eriocheir sinensis</name>
    <name type="common">Chinese mitten crab</name>
    <dbReference type="NCBI Taxonomy" id="95602"/>
    <lineage>
        <taxon>Eukaryota</taxon>
        <taxon>Metazoa</taxon>
        <taxon>Ecdysozoa</taxon>
        <taxon>Arthropoda</taxon>
        <taxon>Crustacea</taxon>
        <taxon>Multicrustacea</taxon>
        <taxon>Malacostraca</taxon>
        <taxon>Eumalacostraca</taxon>
        <taxon>Eucarida</taxon>
        <taxon>Decapoda</taxon>
        <taxon>Pleocyemata</taxon>
        <taxon>Brachyura</taxon>
        <taxon>Eubrachyura</taxon>
        <taxon>Grapsoidea</taxon>
        <taxon>Varunidae</taxon>
        <taxon>Eriocheir</taxon>
    </lineage>
</organism>
<evidence type="ECO:0000256" key="8">
    <source>
        <dbReference type="RuleBase" id="RU000461"/>
    </source>
</evidence>
<evidence type="ECO:0000256" key="6">
    <source>
        <dbReference type="ARBA" id="ARBA00023033"/>
    </source>
</evidence>
<dbReference type="GO" id="GO:0016712">
    <property type="term" value="F:oxidoreductase activity, acting on paired donors, with incorporation or reduction of molecular oxygen, reduced flavin or flavoprotein as one donor, and incorporation of one atom of oxygen"/>
    <property type="evidence" value="ECO:0007669"/>
    <property type="project" value="TreeGrafter"/>
</dbReference>
<dbReference type="EMBL" id="KX870110">
    <property type="protein sequence ID" value="AQL41194.1"/>
    <property type="molecule type" value="mRNA"/>
</dbReference>
<evidence type="ECO:0000256" key="4">
    <source>
        <dbReference type="ARBA" id="ARBA00023002"/>
    </source>
</evidence>
<dbReference type="GO" id="GO:0006082">
    <property type="term" value="P:organic acid metabolic process"/>
    <property type="evidence" value="ECO:0007669"/>
    <property type="project" value="TreeGrafter"/>
</dbReference>
<dbReference type="AlphaFoldDB" id="A0A288UK13"/>
<keyword evidence="6 8" id="KW-0503">Monooxygenase</keyword>
<dbReference type="SUPFAM" id="SSF48264">
    <property type="entry name" value="Cytochrome P450"/>
    <property type="match status" value="1"/>
</dbReference>
<name>A0A288UK13_ERISI</name>
<protein>
    <submittedName>
        <fullName evidence="10">Cytochrome P450 CYP2B</fullName>
    </submittedName>
</protein>
<feature type="binding site" description="axial binding residue" evidence="7">
    <location>
        <position position="434"/>
    </location>
    <ligand>
        <name>heme</name>
        <dbReference type="ChEBI" id="CHEBI:30413"/>
    </ligand>
    <ligandPart>
        <name>Fe</name>
        <dbReference type="ChEBI" id="CHEBI:18248"/>
    </ligandPart>
</feature>
<proteinExistence type="evidence at transcript level"/>
<evidence type="ECO:0000256" key="1">
    <source>
        <dbReference type="ARBA" id="ARBA00001971"/>
    </source>
</evidence>
<dbReference type="GO" id="GO:0005506">
    <property type="term" value="F:iron ion binding"/>
    <property type="evidence" value="ECO:0007669"/>
    <property type="project" value="InterPro"/>
</dbReference>
<dbReference type="Pfam" id="PF00067">
    <property type="entry name" value="p450"/>
    <property type="match status" value="1"/>
</dbReference>
<dbReference type="InterPro" id="IPR002401">
    <property type="entry name" value="Cyt_P450_E_grp-I"/>
</dbReference>
<keyword evidence="5 7" id="KW-0408">Iron</keyword>
<dbReference type="PRINTS" id="PR00463">
    <property type="entry name" value="EP450I"/>
</dbReference>
<sequence length="491" mass="56389">MWLEVALTVALLFLLWQVLKKPSDLPPGRWGLPLVGWVPLSFKKSLEEHLQDLHKQHGNIYTWRMGSQVIVFLHDYKMLRDAFASTDFVDRPNWQLFTMNEVPVKGLVGSNGLVWHNNRRFALRQLRDLGMGKSKLVAAVHTQAEMLIEEFRKQAGRADKVPHATKVAVVNIVWQMIGSIQFKVTDERFKRFQRLIDGVFESMRRMAILDLFPWINSVFPDALVTWICRRDVVKITLDSFSAYFEEVIDEHKATLDKDNPRDLIDAYIIEMEKDNPDSTCSKRDLVLLIFDLFNAGTQTTDNMLTWMIFYLANHPKVQERMLREIDEVLPRGTLPILEDKPRLPYTEAVVHESLRKASLVSLGAQHIATRDTQLGGYSIPKGTIITGSFFAMHDDPRYWDSPEEFRPERWLNAEGKFVAKKEGFMPFGSGKRQCVGEGLARMELFIFSVALVQNFSFAPPPGKKIDLRPVAFNPILHEPKGSEKVVVTVRP</sequence>
<dbReference type="Gene3D" id="1.10.630.10">
    <property type="entry name" value="Cytochrome P450"/>
    <property type="match status" value="1"/>
</dbReference>
<evidence type="ECO:0000313" key="10">
    <source>
        <dbReference type="EMBL" id="AQL41194.1"/>
    </source>
</evidence>
<dbReference type="InterPro" id="IPR036396">
    <property type="entry name" value="Cyt_P450_sf"/>
</dbReference>
<dbReference type="GO" id="GO:0008395">
    <property type="term" value="F:steroid hydroxylase activity"/>
    <property type="evidence" value="ECO:0007669"/>
    <property type="project" value="TreeGrafter"/>
</dbReference>
<dbReference type="InterPro" id="IPR017972">
    <property type="entry name" value="Cyt_P450_CS"/>
</dbReference>
<evidence type="ECO:0000256" key="3">
    <source>
        <dbReference type="ARBA" id="ARBA00022723"/>
    </source>
</evidence>
<dbReference type="PANTHER" id="PTHR24300:SF403">
    <property type="entry name" value="CYTOCHROME P450 306A1"/>
    <property type="match status" value="1"/>
</dbReference>
<dbReference type="KEGG" id="esn:127003389"/>
<dbReference type="FunFam" id="1.10.630.10:FF:000036">
    <property type="entry name" value="CYtochrome P450 family"/>
    <property type="match status" value="1"/>
</dbReference>
<dbReference type="InterPro" id="IPR001128">
    <property type="entry name" value="Cyt_P450"/>
</dbReference>